<gene>
    <name evidence="1" type="ORF">O6H91_14G030900</name>
</gene>
<organism evidence="1 2">
    <name type="scientific">Diphasiastrum complanatum</name>
    <name type="common">Issler's clubmoss</name>
    <name type="synonym">Lycopodium complanatum</name>
    <dbReference type="NCBI Taxonomy" id="34168"/>
    <lineage>
        <taxon>Eukaryota</taxon>
        <taxon>Viridiplantae</taxon>
        <taxon>Streptophyta</taxon>
        <taxon>Embryophyta</taxon>
        <taxon>Tracheophyta</taxon>
        <taxon>Lycopodiopsida</taxon>
        <taxon>Lycopodiales</taxon>
        <taxon>Lycopodiaceae</taxon>
        <taxon>Lycopodioideae</taxon>
        <taxon>Diphasiastrum</taxon>
    </lineage>
</organism>
<comment type="caution">
    <text evidence="1">The sequence shown here is derived from an EMBL/GenBank/DDBJ whole genome shotgun (WGS) entry which is preliminary data.</text>
</comment>
<proteinExistence type="predicted"/>
<sequence>MDRWEPYRCGIKEVWKRQIGDIQPSAFAHRIGGCQDLVQRLELYAKLDGHHGCVNTVHFSPSGEFLVSGSDDRIIVFWDWVAKLKKFSYNSGHESNVFQARVMPFSDDRSIVSCAADGQVRHAQISESGNVETKKLANHRGRAHKLAIEPGSPRTFYSCGEDGVVRHFDLREDKNTKLFTCYGFQGSSKSRRLPVVRLNGIIINPRNPHYFSVGGSDEYARVYDIRRLDADASRTDDRPVDLFTPKHLIGSSQAHITSVAYSQQEELLVSYNDELIYLFDKGMGLGCNPKLTSEKTNSDSKLEPEIYKGHRNAQTVKGVNFMGPNTEYIVSGSDCGRIFIWRKKGAKLVALMTGDSQVVNCLEPHPQATFLATSGIDKTVKVWAPTADKILALPPDAEKIMETNRRRREDRSHITITPDVIMHLLHLQRRHAQPDMERRQSHGDDGEEDEDEYTQVDFSDDDDSSEDGVHVGSQECIVS</sequence>
<evidence type="ECO:0000313" key="1">
    <source>
        <dbReference type="EMBL" id="KAJ7531059.1"/>
    </source>
</evidence>
<accession>A0ACC2BMQ6</accession>
<reference evidence="2" key="1">
    <citation type="journal article" date="2024" name="Proc. Natl. Acad. Sci. U.S.A.">
        <title>Extraordinary preservation of gene collinearity over three hundred million years revealed in homosporous lycophytes.</title>
        <authorList>
            <person name="Li C."/>
            <person name="Wickell D."/>
            <person name="Kuo L.Y."/>
            <person name="Chen X."/>
            <person name="Nie B."/>
            <person name="Liao X."/>
            <person name="Peng D."/>
            <person name="Ji J."/>
            <person name="Jenkins J."/>
            <person name="Williams M."/>
            <person name="Shu S."/>
            <person name="Plott C."/>
            <person name="Barry K."/>
            <person name="Rajasekar S."/>
            <person name="Grimwood J."/>
            <person name="Han X."/>
            <person name="Sun S."/>
            <person name="Hou Z."/>
            <person name="He W."/>
            <person name="Dai G."/>
            <person name="Sun C."/>
            <person name="Schmutz J."/>
            <person name="Leebens-Mack J.H."/>
            <person name="Li F.W."/>
            <person name="Wang L."/>
        </authorList>
    </citation>
    <scope>NUCLEOTIDE SEQUENCE [LARGE SCALE GENOMIC DNA]</scope>
    <source>
        <strain evidence="2">cv. PW_Plant_1</strain>
    </source>
</reference>
<name>A0ACC2BMQ6_DIPCM</name>
<dbReference type="EMBL" id="CM055105">
    <property type="protein sequence ID" value="KAJ7531059.1"/>
    <property type="molecule type" value="Genomic_DNA"/>
</dbReference>
<evidence type="ECO:0000313" key="2">
    <source>
        <dbReference type="Proteomes" id="UP001162992"/>
    </source>
</evidence>
<protein>
    <submittedName>
        <fullName evidence="1">Uncharacterized protein</fullName>
    </submittedName>
</protein>
<keyword evidence="2" id="KW-1185">Reference proteome</keyword>
<dbReference type="Proteomes" id="UP001162992">
    <property type="component" value="Chromosome 14"/>
</dbReference>